<name>A0A4U8YRC3_9BACT</name>
<dbReference type="InterPro" id="IPR023213">
    <property type="entry name" value="CAT-like_dom_sf"/>
</dbReference>
<dbReference type="PROSITE" id="PS00455">
    <property type="entry name" value="AMP_BINDING"/>
    <property type="match status" value="1"/>
</dbReference>
<dbReference type="CDD" id="cd19535">
    <property type="entry name" value="Cyc_NRPS"/>
    <property type="match status" value="1"/>
</dbReference>
<dbReference type="GO" id="GO:0016874">
    <property type="term" value="F:ligase activity"/>
    <property type="evidence" value="ECO:0007669"/>
    <property type="project" value="UniProtKB-KW"/>
</dbReference>
<dbReference type="InterPro" id="IPR020845">
    <property type="entry name" value="AMP-binding_CS"/>
</dbReference>
<dbReference type="Pfam" id="PF00550">
    <property type="entry name" value="PP-binding"/>
    <property type="match status" value="1"/>
</dbReference>
<dbReference type="GO" id="GO:0006631">
    <property type="term" value="P:fatty acid metabolic process"/>
    <property type="evidence" value="ECO:0007669"/>
    <property type="project" value="UniProtKB-KW"/>
</dbReference>
<comment type="cofactor">
    <cofactor evidence="1">
        <name>pantetheine 4'-phosphate</name>
        <dbReference type="ChEBI" id="CHEBI:47942"/>
    </cofactor>
</comment>
<dbReference type="Gene3D" id="3.30.559.10">
    <property type="entry name" value="Chloramphenicol acetyltransferase-like domain"/>
    <property type="match status" value="1"/>
</dbReference>
<evidence type="ECO:0000256" key="4">
    <source>
        <dbReference type="ARBA" id="ARBA00022450"/>
    </source>
</evidence>
<dbReference type="GO" id="GO:0043041">
    <property type="term" value="P:amino acid activation for nonribosomal peptide biosynthetic process"/>
    <property type="evidence" value="ECO:0007669"/>
    <property type="project" value="TreeGrafter"/>
</dbReference>
<dbReference type="FunFam" id="3.30.559.30:FF:000006">
    <property type="entry name" value="Yersiniabactin polyketide/non-ribosomal peptide synthetase"/>
    <property type="match status" value="1"/>
</dbReference>
<dbReference type="CDD" id="cd05931">
    <property type="entry name" value="FAAL"/>
    <property type="match status" value="1"/>
</dbReference>
<dbReference type="InterPro" id="IPR009081">
    <property type="entry name" value="PP-bd_ACP"/>
</dbReference>
<dbReference type="SUPFAM" id="SSF47336">
    <property type="entry name" value="ACP-like"/>
    <property type="match status" value="2"/>
</dbReference>
<dbReference type="Pfam" id="PF00501">
    <property type="entry name" value="AMP-binding"/>
    <property type="match status" value="2"/>
</dbReference>
<organism evidence="11 12">
    <name type="scientific">Desulfoluna butyratoxydans</name>
    <dbReference type="NCBI Taxonomy" id="231438"/>
    <lineage>
        <taxon>Bacteria</taxon>
        <taxon>Pseudomonadati</taxon>
        <taxon>Thermodesulfobacteriota</taxon>
        <taxon>Desulfobacteria</taxon>
        <taxon>Desulfobacterales</taxon>
        <taxon>Desulfolunaceae</taxon>
        <taxon>Desulfoluna</taxon>
    </lineage>
</organism>
<dbReference type="InterPro" id="IPR000415">
    <property type="entry name" value="Nitroreductase-like"/>
</dbReference>
<dbReference type="PANTHER" id="PTHR45527:SF10">
    <property type="entry name" value="PYOCHELIN SYNTHASE PCHF"/>
    <property type="match status" value="1"/>
</dbReference>
<proteinExistence type="inferred from homology"/>
<dbReference type="InterPro" id="IPR045851">
    <property type="entry name" value="AMP-bd_C_sf"/>
</dbReference>
<dbReference type="InterPro" id="IPR036736">
    <property type="entry name" value="ACP-like_sf"/>
</dbReference>
<dbReference type="InterPro" id="IPR010071">
    <property type="entry name" value="AA_adenyl_dom"/>
</dbReference>
<keyword evidence="5" id="KW-0597">Phosphoprotein</keyword>
<keyword evidence="8" id="KW-0443">Lipid metabolism</keyword>
<evidence type="ECO:0000259" key="10">
    <source>
        <dbReference type="PROSITE" id="PS50075"/>
    </source>
</evidence>
<dbReference type="SMART" id="SM01294">
    <property type="entry name" value="PKS_PP_betabranch"/>
    <property type="match status" value="1"/>
</dbReference>
<dbReference type="InterPro" id="IPR040097">
    <property type="entry name" value="FAAL/FAAC"/>
</dbReference>
<dbReference type="InterPro" id="IPR042099">
    <property type="entry name" value="ANL_N_sf"/>
</dbReference>
<keyword evidence="6 11" id="KW-0436">Ligase</keyword>
<dbReference type="Gene3D" id="3.30.300.30">
    <property type="match status" value="3"/>
</dbReference>
<dbReference type="Gene3D" id="3.40.50.12780">
    <property type="entry name" value="N-terminal domain of ligase-like"/>
    <property type="match status" value="2"/>
</dbReference>
<dbReference type="EMBL" id="CAADHO010000008">
    <property type="protein sequence ID" value="VFQ46274.1"/>
    <property type="molecule type" value="Genomic_DNA"/>
</dbReference>
<dbReference type="GO" id="GO:0071766">
    <property type="term" value="P:Actinobacterium-type cell wall biogenesis"/>
    <property type="evidence" value="ECO:0007669"/>
    <property type="project" value="UniProtKB-ARBA"/>
</dbReference>
<dbReference type="InterPro" id="IPR057737">
    <property type="entry name" value="Condensation_MtbB-like"/>
</dbReference>
<dbReference type="Gene3D" id="1.10.1200.10">
    <property type="entry name" value="ACP-like"/>
    <property type="match status" value="1"/>
</dbReference>
<keyword evidence="12" id="KW-1185">Reference proteome</keyword>
<gene>
    <name evidence="11" type="ORF">MSL71_39370</name>
</gene>
<comment type="similarity">
    <text evidence="3">Belongs to the ATP-dependent AMP-binding enzyme family.</text>
</comment>
<evidence type="ECO:0000256" key="5">
    <source>
        <dbReference type="ARBA" id="ARBA00022553"/>
    </source>
</evidence>
<keyword evidence="9" id="KW-0812">Transmembrane</keyword>
<evidence type="ECO:0000256" key="2">
    <source>
        <dbReference type="ARBA" id="ARBA00004924"/>
    </source>
</evidence>
<dbReference type="SUPFAM" id="SSF56801">
    <property type="entry name" value="Acetyl-CoA synthetase-like"/>
    <property type="match status" value="2"/>
</dbReference>
<evidence type="ECO:0000256" key="3">
    <source>
        <dbReference type="ARBA" id="ARBA00006432"/>
    </source>
</evidence>
<evidence type="ECO:0000256" key="7">
    <source>
        <dbReference type="ARBA" id="ARBA00022832"/>
    </source>
</evidence>
<dbReference type="GO" id="GO:0031177">
    <property type="term" value="F:phosphopantetheine binding"/>
    <property type="evidence" value="ECO:0007669"/>
    <property type="project" value="InterPro"/>
</dbReference>
<evidence type="ECO:0000313" key="11">
    <source>
        <dbReference type="EMBL" id="VFQ46274.1"/>
    </source>
</evidence>
<dbReference type="NCBIfam" id="TIGR01733">
    <property type="entry name" value="AA-adenyl-dom"/>
    <property type="match status" value="1"/>
</dbReference>
<accession>A0A4U8YRC3</accession>
<dbReference type="PANTHER" id="PTHR45527">
    <property type="entry name" value="NONRIBOSOMAL PEPTIDE SYNTHETASE"/>
    <property type="match status" value="1"/>
</dbReference>
<dbReference type="CDD" id="cd02142">
    <property type="entry name" value="McbC_SagB-like_oxidoreductase"/>
    <property type="match status" value="1"/>
</dbReference>
<keyword evidence="9" id="KW-0472">Membrane</keyword>
<keyword evidence="9" id="KW-1133">Transmembrane helix</keyword>
<dbReference type="RefSeq" id="WP_180143776.1">
    <property type="nucleotide sequence ID" value="NZ_CAADHO010000008.1"/>
</dbReference>
<dbReference type="InterPro" id="IPR025110">
    <property type="entry name" value="AMP-bd_C"/>
</dbReference>
<dbReference type="SMART" id="SM00823">
    <property type="entry name" value="PKS_PP"/>
    <property type="match status" value="1"/>
</dbReference>
<dbReference type="GO" id="GO:0044550">
    <property type="term" value="P:secondary metabolite biosynthetic process"/>
    <property type="evidence" value="ECO:0007669"/>
    <property type="project" value="TreeGrafter"/>
</dbReference>
<dbReference type="Gene3D" id="3.40.109.10">
    <property type="entry name" value="NADH Oxidase"/>
    <property type="match status" value="1"/>
</dbReference>
<dbReference type="GO" id="GO:0008610">
    <property type="term" value="P:lipid biosynthetic process"/>
    <property type="evidence" value="ECO:0007669"/>
    <property type="project" value="InterPro"/>
</dbReference>
<dbReference type="GO" id="GO:0005737">
    <property type="term" value="C:cytoplasm"/>
    <property type="evidence" value="ECO:0007669"/>
    <property type="project" value="TreeGrafter"/>
</dbReference>
<evidence type="ECO:0000256" key="8">
    <source>
        <dbReference type="ARBA" id="ARBA00023098"/>
    </source>
</evidence>
<dbReference type="FunFam" id="3.40.50.12780:FF:000013">
    <property type="entry name" value="Long-chain-fatty-acid--AMP ligase FadD32"/>
    <property type="match status" value="1"/>
</dbReference>
<keyword evidence="7" id="KW-0276">Fatty acid metabolism</keyword>
<dbReference type="InterPro" id="IPR029479">
    <property type="entry name" value="Nitroreductase"/>
</dbReference>
<protein>
    <submittedName>
        <fullName evidence="11">Amp-dependent synthetase/ligase</fullName>
    </submittedName>
</protein>
<dbReference type="SUPFAM" id="SSF55469">
    <property type="entry name" value="FMN-dependent nitroreductase-like"/>
    <property type="match status" value="1"/>
</dbReference>
<dbReference type="Pfam" id="PF23024">
    <property type="entry name" value="AMP-dom_DIP2-like"/>
    <property type="match status" value="1"/>
</dbReference>
<dbReference type="InterPro" id="IPR000873">
    <property type="entry name" value="AMP-dep_synth/lig_dom"/>
</dbReference>
<dbReference type="PROSITE" id="PS50075">
    <property type="entry name" value="CARRIER"/>
    <property type="match status" value="1"/>
</dbReference>
<dbReference type="Gene3D" id="3.30.559.30">
    <property type="entry name" value="Nonribosomal peptide synthetase, condensation domain"/>
    <property type="match status" value="1"/>
</dbReference>
<evidence type="ECO:0000256" key="6">
    <source>
        <dbReference type="ARBA" id="ARBA00022598"/>
    </source>
</evidence>
<evidence type="ECO:0000313" key="12">
    <source>
        <dbReference type="Proteomes" id="UP000507962"/>
    </source>
</evidence>
<feature type="domain" description="Carrier" evidence="10">
    <location>
        <begin position="1912"/>
        <end position="1987"/>
    </location>
</feature>
<dbReference type="Pfam" id="PF00881">
    <property type="entry name" value="Nitroreductase"/>
    <property type="match status" value="1"/>
</dbReference>
<sequence>MKAKQMAHRQWNHGTGEFVSVVDMLKGKAAGGEEAPVFSYRVDESCGEASFMVEHLTYTELDARARAIGNRLRREPCRGKRALLFFPAGLEFVKAFYGCLYAGVIPVPVNCGVSPGHISRVRAILSDAVPGFVLTEEKAWGTLMEGFANLFAGSSGPKLMVTDNLDPLEAEDGDDVVLTPESIALLQYTSGSTASPKGVILTHGNLMHNLSVLTEAWGLEDEGMRQVSWLPHHHITGLICNVLLPVYAGVETCLMSPEAFAEKPERWMRAVSKHKAHLTGAPNFAYDLAAECASEAIRNEIDLSSLKVAYNIAEPVKADTLRRFADAWAPNGFSMDTFYPMYGLSEATLHVAGGFCVDHPGFDDHGAVCLGRSAPGTRLVVADPEIGAPLPDGKVGEVRFASESVARGYWEKDEETRETFAKGVSGRQGAYLRTGDLGFLQDGALFLTGRIKDLIIIRGTNHFPVDIEGSVERALRELPANGCAAFSVGSESGEALIVVQEAATVPPDISHRIREAVSRDHQLVVQAVVLIAPGTLPRTASGKIQRLRCRQMYLEGSLEEIARHTLDAGGHRSLRYGVSRQAFAGLSFHEQKGMILESLGQAFAGELAHRADSHWQHMGLVSLGLDSLDLAQLKDETESHFRVHLDISAFFDPAFTAEAFAETVIRKTGDTDAWSEPLPVRALQGAETPFDLTDLQSAYWIGRSEVFDYGGVSSHLYVEAEVCGDLDAEVLNRSWNSLVAQHDMLRMVVTPDGRQRIVPSPPEFIVQVHDLTGQDAGSTRQDLALIRQGLSHRKIDAETWPLFDVHYTRLEKGLGRLHVSMDLLVADIWSFNMLMGQWFRLYNGDKTALRPLEISFRDHVAHEAAATSLPVYARARAYWEARMATLPGAPQLPLETSTQGDSRFVNREFRLSRGRWQRLKKRARDAGVTPSNLLMAAYCRVLANWSKDPDFSLNVTLFNRSTLHPDMARVVGDFTTVLILGVTGVGETSFGSFAREIQAQLARDLEHRSFSGIEVIRGLEKEGDTSAAMPVVFTGALSLKGGLGISKETFFGDRVFKVTQTPQVILDNQVYEEEGELVVSWDAVESLFPGETVKEMFAAYTSLVEALERSDGAWESRGGDMIPGHQLDQRMAVNDTAVPMEPETLHRAFVARAMAHPEREAVITSSRSVTYGELLGAAVSLSRELMAAGAGPGEVVALHLAKGWEQVAAVMGSLLTGAAYVHVDPGLPEERKRILFTHSGACAVVVASPGGAVPGADAAIPVVSMGEERLVSLEETSLDPDPSRPGDPAYLIFTSGSTGTPKGVVTSHGSAFNTVADISEKIDLTPGDRVLALSSLSFDLSVYDLFGLLGVGGAVVVPDPGEERNPAHWLEMMQRHGVTVWNSVPALLEMLVAYAQGGEALKGAALRVSLLSGDRIGTDLPARAMAQVPGVKVISLGGATEASIWSIWYPIEEGEVFEQAIPYGRPLANQTMYVLNRQFGHCPDYVPGDLYIGGAGLAMGYLNDADKTARAFIVHPATGERLYRTGDLGYAHPDGTIRFLGREDFQVKVGGFRVEPGEIEAVLNRYPTVAGAAVRKETGEDGNAYLSAYVVTGDAKGARSDGYDYGMEIEGAPGVPLLTDKDERRLFTLRQTGLREVPGPSLALEPGPGFGGYERRSTTRRFVEESVSFATMCSFLAPLRRQEEGGLKRYAYASAGGLYPVRAYLYVKQGRVEGVPGGVYYYNPKTHGLQPLSYTPVGEEAHVIANRPIHASSAFSLFLVGDLDAMAPMYGVRSRDFCLLEAGLMTQLLENGAAANGMGLCQIGAFRDEGAVARSLGLDDTHLLLHGMEGGMADFSDPRRGLPMGADKGAPAPGTSLEELRAHARSLLPRYMVPAAWTEVDAIPLTPTGKVDYKGLSDIPGRRLAVQAVTRRPENELESLVSRVFEALLKQDGLDTDANFFEFGADSLSVVRAWREITEETGLSFPVAAMFEHPTIRDLAAYLAGLGCGNTPVPVLSSVGADRRQALRKRLGRTRRPA</sequence>
<feature type="transmembrane region" description="Helical" evidence="9">
    <location>
        <begin position="82"/>
        <end position="104"/>
    </location>
</feature>
<dbReference type="SUPFAM" id="SSF52777">
    <property type="entry name" value="CoA-dependent acyltransferases"/>
    <property type="match status" value="2"/>
</dbReference>
<dbReference type="Proteomes" id="UP000507962">
    <property type="component" value="Unassembled WGS sequence"/>
</dbReference>
<dbReference type="Pfam" id="PF00668">
    <property type="entry name" value="Condensation"/>
    <property type="match status" value="1"/>
</dbReference>
<keyword evidence="4" id="KW-0596">Phosphopantetheine</keyword>
<comment type="pathway">
    <text evidence="2">Siderophore biosynthesis.</text>
</comment>
<evidence type="ECO:0000256" key="1">
    <source>
        <dbReference type="ARBA" id="ARBA00001957"/>
    </source>
</evidence>
<dbReference type="InterPro" id="IPR001242">
    <property type="entry name" value="Condensation_dom"/>
</dbReference>
<reference evidence="11 12" key="1">
    <citation type="submission" date="2019-03" db="EMBL/GenBank/DDBJ databases">
        <authorList>
            <person name="Nijsse B."/>
        </authorList>
    </citation>
    <scope>NUCLEOTIDE SEQUENCE [LARGE SCALE GENOMIC DNA]</scope>
    <source>
        <strain evidence="11">Desulfoluna butyratoxydans MSL71</strain>
    </source>
</reference>
<dbReference type="InterPro" id="IPR020806">
    <property type="entry name" value="PKS_PP-bd"/>
</dbReference>
<dbReference type="FunFam" id="3.30.559.10:FF:000023">
    <property type="entry name" value="Non-ribosomal peptide synthetase"/>
    <property type="match status" value="1"/>
</dbReference>
<evidence type="ECO:0000256" key="9">
    <source>
        <dbReference type="SAM" id="Phobius"/>
    </source>
</evidence>
<dbReference type="GO" id="GO:0016491">
    <property type="term" value="F:oxidoreductase activity"/>
    <property type="evidence" value="ECO:0007669"/>
    <property type="project" value="InterPro"/>
</dbReference>